<dbReference type="RefSeq" id="WP_078711278.1">
    <property type="nucleotide sequence ID" value="NZ_FUWY01000002.1"/>
</dbReference>
<accession>A0A1T4LEJ5</accession>
<dbReference type="AlphaFoldDB" id="A0A1T4LEJ5"/>
<proteinExistence type="predicted"/>
<reference evidence="2" key="1">
    <citation type="submission" date="2017-02" db="EMBL/GenBank/DDBJ databases">
        <authorList>
            <person name="Varghese N."/>
            <person name="Submissions S."/>
        </authorList>
    </citation>
    <scope>NUCLEOTIDE SEQUENCE [LARGE SCALE GENOMIC DNA]</scope>
    <source>
        <strain evidence="2">ATCC 25662</strain>
    </source>
</reference>
<evidence type="ECO:0008006" key="3">
    <source>
        <dbReference type="Google" id="ProtNLM"/>
    </source>
</evidence>
<sequence length="382" mass="44641">MVKGVIFFKEGEIPFVIDDYRMELFTDNSLLKDFSKEYNFKTNYILQGQCFCNGFQGQKSTFLVEQSMGSTCYLRCYIINMLTHEDGYDAIGIQSPFLDDIFRYKYKYLDMVRAGSNLAVEPKDVYTVPFSMSDRQYEVKFRIGHDNRLGLLEDFNRKGELLLSLQTNDIQECYDISVVFYRFAMFMMSHADVPLKLITLYKRGLKAGWFYCPLISDKASSCQDGFFHELDVMKYVPKILNNIALDSGNKITQSVPLGHLGNVDSMFSPQRFVEQVMAFEYLFDKLDHIKAQNSKFTLKDELMYMFNQFPQLLSNHKMSSEKVSEQIKEIRRTIAHGYAYYYDFKSDPNTQYLIILLDKLIRNMSLLCIGFAKDEIEQCPLY</sequence>
<name>A0A1T4LEJ5_9FIRM</name>
<dbReference type="Proteomes" id="UP000243297">
    <property type="component" value="Unassembled WGS sequence"/>
</dbReference>
<organism evidence="1 2">
    <name type="scientific">Anaerorhabdus furcosa</name>
    <dbReference type="NCBI Taxonomy" id="118967"/>
    <lineage>
        <taxon>Bacteria</taxon>
        <taxon>Bacillati</taxon>
        <taxon>Bacillota</taxon>
        <taxon>Erysipelotrichia</taxon>
        <taxon>Erysipelotrichales</taxon>
        <taxon>Erysipelotrichaceae</taxon>
        <taxon>Anaerorhabdus</taxon>
    </lineage>
</organism>
<dbReference type="EMBL" id="FUWY01000002">
    <property type="protein sequence ID" value="SJZ52977.1"/>
    <property type="molecule type" value="Genomic_DNA"/>
</dbReference>
<evidence type="ECO:0000313" key="1">
    <source>
        <dbReference type="EMBL" id="SJZ52977.1"/>
    </source>
</evidence>
<keyword evidence="2" id="KW-1185">Reference proteome</keyword>
<dbReference type="STRING" id="118967.SAMN02745191_0847"/>
<evidence type="ECO:0000313" key="2">
    <source>
        <dbReference type="Proteomes" id="UP000243297"/>
    </source>
</evidence>
<gene>
    <name evidence="1" type="ORF">SAMN02745191_0847</name>
</gene>
<protein>
    <recommendedName>
        <fullName evidence="3">ApeA N-terminal domain-containing protein</fullName>
    </recommendedName>
</protein>